<dbReference type="InterPro" id="IPR006151">
    <property type="entry name" value="Shikm_DH/Glu-tRNA_Rdtase"/>
</dbReference>
<dbReference type="GO" id="GO:0009423">
    <property type="term" value="P:chorismate biosynthetic process"/>
    <property type="evidence" value="ECO:0007669"/>
    <property type="project" value="TreeGrafter"/>
</dbReference>
<organism evidence="4 5">
    <name type="scientific">Curvularia clavata</name>
    <dbReference type="NCBI Taxonomy" id="95742"/>
    <lineage>
        <taxon>Eukaryota</taxon>
        <taxon>Fungi</taxon>
        <taxon>Dikarya</taxon>
        <taxon>Ascomycota</taxon>
        <taxon>Pezizomycotina</taxon>
        <taxon>Dothideomycetes</taxon>
        <taxon>Pleosporomycetidae</taxon>
        <taxon>Pleosporales</taxon>
        <taxon>Pleosporineae</taxon>
        <taxon>Pleosporaceae</taxon>
        <taxon>Curvularia</taxon>
    </lineage>
</organism>
<feature type="domain" description="Quinate/shikimate 5-dehydrogenase/glutamyl-tRNA reductase" evidence="1">
    <location>
        <begin position="136"/>
        <end position="203"/>
    </location>
</feature>
<keyword evidence="5" id="KW-1185">Reference proteome</keyword>
<dbReference type="AlphaFoldDB" id="A0A9Q9DYQ4"/>
<feature type="domain" description="Shikimate dehydrogenase substrate binding N-terminal" evidence="2">
    <location>
        <begin position="29"/>
        <end position="110"/>
    </location>
</feature>
<dbReference type="PANTHER" id="PTHR21089:SF1">
    <property type="entry name" value="BIFUNCTIONAL 3-DEHYDROQUINATE DEHYDRATASE_SHIKIMATE DEHYDROGENASE, CHLOROPLASTIC"/>
    <property type="match status" value="1"/>
</dbReference>
<dbReference type="VEuPathDB" id="FungiDB:yc1106_10155"/>
<dbReference type="Gene3D" id="3.40.50.10860">
    <property type="entry name" value="Leucine Dehydrogenase, chain A, domain 1"/>
    <property type="match status" value="1"/>
</dbReference>
<protein>
    <recommendedName>
        <fullName evidence="6">Shikimate-5-dehydrogenase</fullName>
    </recommendedName>
</protein>
<dbReference type="Gene3D" id="3.40.50.720">
    <property type="entry name" value="NAD(P)-binding Rossmann-like Domain"/>
    <property type="match status" value="1"/>
</dbReference>
<name>A0A9Q9DYQ4_CURCL</name>
<dbReference type="NCBIfam" id="TIGR01809">
    <property type="entry name" value="Shik-DH-AROM"/>
    <property type="match status" value="1"/>
</dbReference>
<evidence type="ECO:0000313" key="5">
    <source>
        <dbReference type="Proteomes" id="UP001056012"/>
    </source>
</evidence>
<accession>A0A9Q9DYQ4</accession>
<dbReference type="PANTHER" id="PTHR21089">
    <property type="entry name" value="SHIKIMATE DEHYDROGENASE"/>
    <property type="match status" value="1"/>
</dbReference>
<dbReference type="GO" id="GO:0005737">
    <property type="term" value="C:cytoplasm"/>
    <property type="evidence" value="ECO:0007669"/>
    <property type="project" value="InterPro"/>
</dbReference>
<dbReference type="Pfam" id="PF08501">
    <property type="entry name" value="Shikimate_dh_N"/>
    <property type="match status" value="1"/>
</dbReference>
<dbReference type="SUPFAM" id="SSF53223">
    <property type="entry name" value="Aminoacid dehydrogenase-like, N-terminal domain"/>
    <property type="match status" value="1"/>
</dbReference>
<dbReference type="InterPro" id="IPR010110">
    <property type="entry name" value="Shikimate_DH_AroM-type"/>
</dbReference>
<evidence type="ECO:0000259" key="2">
    <source>
        <dbReference type="Pfam" id="PF08501"/>
    </source>
</evidence>
<dbReference type="InterPro" id="IPR036291">
    <property type="entry name" value="NAD(P)-bd_dom_sf"/>
</dbReference>
<dbReference type="SUPFAM" id="SSF51735">
    <property type="entry name" value="NAD(P)-binding Rossmann-fold domains"/>
    <property type="match status" value="1"/>
</dbReference>
<dbReference type="Proteomes" id="UP001056012">
    <property type="component" value="Chromosome 8"/>
</dbReference>
<dbReference type="InterPro" id="IPR046346">
    <property type="entry name" value="Aminoacid_DH-like_N_sf"/>
</dbReference>
<dbReference type="CDD" id="cd01065">
    <property type="entry name" value="NAD_bind_Shikimate_DH"/>
    <property type="match status" value="1"/>
</dbReference>
<dbReference type="EMBL" id="CP089281">
    <property type="protein sequence ID" value="USP82881.1"/>
    <property type="molecule type" value="Genomic_DNA"/>
</dbReference>
<proteinExistence type="predicted"/>
<sequence length="311" mass="33960">MPGLPLIHNGPNGTNDEAADQTNGLKFFIFGNNISFSLSPHLHNAGFAKLRYPGHYTIHDTKAVDETVKNLITQPNFGGASVTFPHKLQIGNFVDVITPRALSVGAVNTIVVKQSQTGRILEGDNTDWSGIRSCIVKSHLSDIESSTAVVLGAGGAARAACYALETLQIKDVIIVNRRRSSAEEMAKHFPRLSTHICTDLDDVHLLSSSPVRIVVGCIPADDLTEDRVPSNLFSEANSGVLVEMAYRPLETGMMKVAARYPAWRIFKGMDVLKEQAYAQFELWTGKDAPIEVMEEAMEIELKRRSLASSAL</sequence>
<gene>
    <name evidence="4" type="ORF">yc1106_10155</name>
</gene>
<evidence type="ECO:0000259" key="1">
    <source>
        <dbReference type="Pfam" id="PF01488"/>
    </source>
</evidence>
<dbReference type="OrthoDB" id="204377at2759"/>
<dbReference type="InterPro" id="IPR013708">
    <property type="entry name" value="Shikimate_DH-bd_N"/>
</dbReference>
<dbReference type="InterPro" id="IPR041121">
    <property type="entry name" value="SDH_C"/>
</dbReference>
<dbReference type="Pfam" id="PF18317">
    <property type="entry name" value="SDH_C"/>
    <property type="match status" value="1"/>
</dbReference>
<evidence type="ECO:0000313" key="4">
    <source>
        <dbReference type="EMBL" id="USP82881.1"/>
    </source>
</evidence>
<dbReference type="InterPro" id="IPR022893">
    <property type="entry name" value="Shikimate_DH_fam"/>
</dbReference>
<dbReference type="Pfam" id="PF01488">
    <property type="entry name" value="Shikimate_DH"/>
    <property type="match status" value="1"/>
</dbReference>
<feature type="domain" description="SDH C-terminal" evidence="3">
    <location>
        <begin position="268"/>
        <end position="298"/>
    </location>
</feature>
<evidence type="ECO:0000259" key="3">
    <source>
        <dbReference type="Pfam" id="PF18317"/>
    </source>
</evidence>
<dbReference type="GO" id="GO:0019632">
    <property type="term" value="P:shikimate metabolic process"/>
    <property type="evidence" value="ECO:0007669"/>
    <property type="project" value="TreeGrafter"/>
</dbReference>
<evidence type="ECO:0008006" key="6">
    <source>
        <dbReference type="Google" id="ProtNLM"/>
    </source>
</evidence>
<reference evidence="4" key="1">
    <citation type="submission" date="2021-12" db="EMBL/GenBank/DDBJ databases">
        <title>Curvularia clavata genome.</title>
        <authorList>
            <person name="Cao Y."/>
        </authorList>
    </citation>
    <scope>NUCLEOTIDE SEQUENCE</scope>
    <source>
        <strain evidence="4">Yc1106</strain>
    </source>
</reference>
<dbReference type="GO" id="GO:0004764">
    <property type="term" value="F:shikimate 3-dehydrogenase (NADP+) activity"/>
    <property type="evidence" value="ECO:0007669"/>
    <property type="project" value="InterPro"/>
</dbReference>